<name>A0ABS1ED61_9GAMM</name>
<dbReference type="InterPro" id="IPR036291">
    <property type="entry name" value="NAD(P)-bd_dom_sf"/>
</dbReference>
<dbReference type="RefSeq" id="WP_200261261.1">
    <property type="nucleotide sequence ID" value="NZ_NRSH01000206.1"/>
</dbReference>
<dbReference type="Pfam" id="PF00106">
    <property type="entry name" value="adh_short"/>
    <property type="match status" value="1"/>
</dbReference>
<protein>
    <recommendedName>
        <fullName evidence="7">Short-chain dehydrogenase/reductase SDR</fullName>
    </recommendedName>
</protein>
<sequence>MSEETATTTETAPTRVALVSGSSRGLGLEVARQLAEAGLRVVVTGRDGLAGKAAADKLASDGLEVLYRPLDIEREDSVHAVAEFLEAEPSLGRLDVLVNSAGLCRGLNAGEEAETAPTVLDAPEGALRGSLDAGCLGALRLTRALLPLMRRGGYGRIVNLSSRAGRLEGMDGRYPAYSLSMLALNALTRMLAAQLEGEPILVNAVDPGYKVAPPEGSREAPAPLAEAAAEVVWAASLPDDGPSGRLLRQRQAVDT</sequence>
<evidence type="ECO:0000256" key="4">
    <source>
        <dbReference type="RuleBase" id="RU000363"/>
    </source>
</evidence>
<dbReference type="PANTHER" id="PTHR43490">
    <property type="entry name" value="(+)-NEOMENTHOL DEHYDROGENASE"/>
    <property type="match status" value="1"/>
</dbReference>
<evidence type="ECO:0000313" key="6">
    <source>
        <dbReference type="Proteomes" id="UP000738126"/>
    </source>
</evidence>
<keyword evidence="3" id="KW-0560">Oxidoreductase</keyword>
<keyword evidence="6" id="KW-1185">Reference proteome</keyword>
<accession>A0ABS1ED61</accession>
<dbReference type="PRINTS" id="PR00080">
    <property type="entry name" value="SDRFAMILY"/>
</dbReference>
<evidence type="ECO:0008006" key="7">
    <source>
        <dbReference type="Google" id="ProtNLM"/>
    </source>
</evidence>
<gene>
    <name evidence="5" type="ORF">CKO13_11600</name>
</gene>
<comment type="similarity">
    <text evidence="1 4">Belongs to the short-chain dehydrogenases/reductases (SDR) family.</text>
</comment>
<evidence type="ECO:0000256" key="2">
    <source>
        <dbReference type="ARBA" id="ARBA00022857"/>
    </source>
</evidence>
<keyword evidence="2" id="KW-0521">NADP</keyword>
<proteinExistence type="inferred from homology"/>
<evidence type="ECO:0000256" key="1">
    <source>
        <dbReference type="ARBA" id="ARBA00006484"/>
    </source>
</evidence>
<dbReference type="Proteomes" id="UP000738126">
    <property type="component" value="Unassembled WGS sequence"/>
</dbReference>
<dbReference type="EMBL" id="NRSH01000206">
    <property type="protein sequence ID" value="MBK1727644.1"/>
    <property type="molecule type" value="Genomic_DNA"/>
</dbReference>
<organism evidence="5 6">
    <name type="scientific">Halorhodospira neutriphila</name>
    <dbReference type="NCBI Taxonomy" id="168379"/>
    <lineage>
        <taxon>Bacteria</taxon>
        <taxon>Pseudomonadati</taxon>
        <taxon>Pseudomonadota</taxon>
        <taxon>Gammaproteobacteria</taxon>
        <taxon>Chromatiales</taxon>
        <taxon>Ectothiorhodospiraceae</taxon>
        <taxon>Halorhodospira</taxon>
    </lineage>
</organism>
<dbReference type="Gene3D" id="3.40.50.720">
    <property type="entry name" value="NAD(P)-binding Rossmann-like Domain"/>
    <property type="match status" value="1"/>
</dbReference>
<evidence type="ECO:0000313" key="5">
    <source>
        <dbReference type="EMBL" id="MBK1727644.1"/>
    </source>
</evidence>
<dbReference type="PANTHER" id="PTHR43490:SF99">
    <property type="entry name" value="SHORT-CHAIN DEHYDROGENASE_REDUCTASE"/>
    <property type="match status" value="1"/>
</dbReference>
<dbReference type="PRINTS" id="PR00081">
    <property type="entry name" value="GDHRDH"/>
</dbReference>
<dbReference type="SUPFAM" id="SSF51735">
    <property type="entry name" value="NAD(P)-binding Rossmann-fold domains"/>
    <property type="match status" value="1"/>
</dbReference>
<evidence type="ECO:0000256" key="3">
    <source>
        <dbReference type="ARBA" id="ARBA00023002"/>
    </source>
</evidence>
<dbReference type="InterPro" id="IPR002347">
    <property type="entry name" value="SDR_fam"/>
</dbReference>
<comment type="caution">
    <text evidence="5">The sequence shown here is derived from an EMBL/GenBank/DDBJ whole genome shotgun (WGS) entry which is preliminary data.</text>
</comment>
<reference evidence="5 6" key="1">
    <citation type="journal article" date="2020" name="Microorganisms">
        <title>Osmotic Adaptation and Compatible Solute Biosynthesis of Phototrophic Bacteria as Revealed from Genome Analyses.</title>
        <authorList>
            <person name="Imhoff J.F."/>
            <person name="Rahn T."/>
            <person name="Kunzel S."/>
            <person name="Keller A."/>
            <person name="Neulinger S.C."/>
        </authorList>
    </citation>
    <scope>NUCLEOTIDE SEQUENCE [LARGE SCALE GENOMIC DNA]</scope>
    <source>
        <strain evidence="5 6">DSM 15116</strain>
    </source>
</reference>